<evidence type="ECO:0000313" key="4">
    <source>
        <dbReference type="EMBL" id="VAW99349.1"/>
    </source>
</evidence>
<dbReference type="InterPro" id="IPR002123">
    <property type="entry name" value="Plipid/glycerol_acylTrfase"/>
</dbReference>
<accession>A0A3B1AM07</accession>
<evidence type="ECO:0000256" key="1">
    <source>
        <dbReference type="SAM" id="Coils"/>
    </source>
</evidence>
<evidence type="ECO:0000256" key="2">
    <source>
        <dbReference type="SAM" id="Phobius"/>
    </source>
</evidence>
<dbReference type="GO" id="GO:0004366">
    <property type="term" value="F:glycerol-3-phosphate O-acyltransferase activity"/>
    <property type="evidence" value="ECO:0007669"/>
    <property type="project" value="TreeGrafter"/>
</dbReference>
<feature type="coiled-coil region" evidence="1">
    <location>
        <begin position="410"/>
        <end position="444"/>
    </location>
</feature>
<keyword evidence="2" id="KW-1133">Transmembrane helix</keyword>
<dbReference type="InterPro" id="IPR052744">
    <property type="entry name" value="GPAT/DAPAT"/>
</dbReference>
<protein>
    <recommendedName>
        <fullName evidence="3">Phospholipid/glycerol acyltransferase domain-containing protein</fullName>
    </recommendedName>
</protein>
<evidence type="ECO:0000259" key="3">
    <source>
        <dbReference type="SMART" id="SM00563"/>
    </source>
</evidence>
<dbReference type="EMBL" id="UOFR01000066">
    <property type="protein sequence ID" value="VAW99349.1"/>
    <property type="molecule type" value="Genomic_DNA"/>
</dbReference>
<organism evidence="4">
    <name type="scientific">hydrothermal vent metagenome</name>
    <dbReference type="NCBI Taxonomy" id="652676"/>
    <lineage>
        <taxon>unclassified sequences</taxon>
        <taxon>metagenomes</taxon>
        <taxon>ecological metagenomes</taxon>
    </lineage>
</organism>
<feature type="transmembrane region" description="Helical" evidence="2">
    <location>
        <begin position="373"/>
        <end position="393"/>
    </location>
</feature>
<feature type="domain" description="Phospholipid/glycerol acyltransferase" evidence="3">
    <location>
        <begin position="39"/>
        <end position="164"/>
    </location>
</feature>
<proteinExistence type="predicted"/>
<feature type="transmembrane region" description="Helical" evidence="2">
    <location>
        <begin position="350"/>
        <end position="367"/>
    </location>
</feature>
<dbReference type="SUPFAM" id="SSF69593">
    <property type="entry name" value="Glycerol-3-phosphate (1)-acyltransferase"/>
    <property type="match status" value="1"/>
</dbReference>
<reference evidence="4" key="1">
    <citation type="submission" date="2018-06" db="EMBL/GenBank/DDBJ databases">
        <authorList>
            <person name="Zhirakovskaya E."/>
        </authorList>
    </citation>
    <scope>NUCLEOTIDE SEQUENCE</scope>
</reference>
<dbReference type="Pfam" id="PF01553">
    <property type="entry name" value="Acyltransferase"/>
    <property type="match status" value="1"/>
</dbReference>
<dbReference type="SMART" id="SM00563">
    <property type="entry name" value="PlsC"/>
    <property type="match status" value="1"/>
</dbReference>
<keyword evidence="2" id="KW-0812">Transmembrane</keyword>
<keyword evidence="1" id="KW-0175">Coiled coil</keyword>
<feature type="transmembrane region" description="Helical" evidence="2">
    <location>
        <begin position="301"/>
        <end position="329"/>
    </location>
</feature>
<name>A0A3B1AM07_9ZZZZ</name>
<dbReference type="GO" id="GO:0016287">
    <property type="term" value="F:glycerone-phosphate O-acyltransferase activity"/>
    <property type="evidence" value="ECO:0007669"/>
    <property type="project" value="TreeGrafter"/>
</dbReference>
<keyword evidence="2" id="KW-0472">Membrane</keyword>
<dbReference type="PANTHER" id="PTHR31605:SF0">
    <property type="entry name" value="GLYCEROL-3-PHOSPHATE O-ACYLTRANSFERASE 1"/>
    <property type="match status" value="1"/>
</dbReference>
<sequence length="447" mass="51436">MLFRLIQDTWQGFCRTVVAVFYRRVEIDGLANLPETGAVLLCANHANALADAVILQAVIPRLLHPVARSGLFKNWLLKPFMLIMQAVPIYRRQDKGADMKSNLDAFECCYEMFEQGEVILLFPEGQSHSDPGLRKIKSGAARMILGSNKKSIPVTVLPVGLTFSNKGKFRSNIFIKLGEPVVVASDSDGDVQAVRELTVDIQQAIESVTINVDEADDLDFLKGVERFFAMRHGKYRHRNMALRFQALQKINHAYLQLREFAPQQLSQLKHKLHQYERLCDNWKINAYQVTIQYTPSLVTRFILRSLLIILVVLPVGIWGIINSYIPFILTRHLAKLISKDRDQYDTSKMVLGLSFFPLFWAGQIWWISSHISMLSLIIYIVSLPVSAAAALFLRREQHRILDNLRVFFLFIRKRKLKKYLENRRQELERELARLVRLAKQIKVSKSS</sequence>
<dbReference type="AlphaFoldDB" id="A0A3B1AM07"/>
<dbReference type="GO" id="GO:0008654">
    <property type="term" value="P:phospholipid biosynthetic process"/>
    <property type="evidence" value="ECO:0007669"/>
    <property type="project" value="TreeGrafter"/>
</dbReference>
<dbReference type="PANTHER" id="PTHR31605">
    <property type="entry name" value="GLYCEROL-3-PHOSPHATE O-ACYLTRANSFERASE 1"/>
    <property type="match status" value="1"/>
</dbReference>
<gene>
    <name evidence="4" type="ORF">MNBD_GAMMA21-2740</name>
</gene>